<dbReference type="AlphaFoldDB" id="A0A9D9GY52"/>
<protein>
    <submittedName>
        <fullName evidence="2">Uncharacterized protein</fullName>
    </submittedName>
</protein>
<feature type="region of interest" description="Disordered" evidence="1">
    <location>
        <begin position="123"/>
        <end position="152"/>
    </location>
</feature>
<dbReference type="Proteomes" id="UP000823632">
    <property type="component" value="Unassembled WGS sequence"/>
</dbReference>
<proteinExistence type="predicted"/>
<comment type="caution">
    <text evidence="2">The sequence shown here is derived from an EMBL/GenBank/DDBJ whole genome shotgun (WGS) entry which is preliminary data.</text>
</comment>
<reference evidence="2" key="2">
    <citation type="journal article" date="2021" name="PeerJ">
        <title>Extensive microbial diversity within the chicken gut microbiome revealed by metagenomics and culture.</title>
        <authorList>
            <person name="Gilroy R."/>
            <person name="Ravi A."/>
            <person name="Getino M."/>
            <person name="Pursley I."/>
            <person name="Horton D.L."/>
            <person name="Alikhan N.F."/>
            <person name="Baker D."/>
            <person name="Gharbi K."/>
            <person name="Hall N."/>
            <person name="Watson M."/>
            <person name="Adriaenssens E.M."/>
            <person name="Foster-Nyarko E."/>
            <person name="Jarju S."/>
            <person name="Secka A."/>
            <person name="Antonio M."/>
            <person name="Oren A."/>
            <person name="Chaudhuri R.R."/>
            <person name="La Ragione R."/>
            <person name="Hildebrand F."/>
            <person name="Pallen M.J."/>
        </authorList>
    </citation>
    <scope>NUCLEOTIDE SEQUENCE</scope>
    <source>
        <strain evidence="2">10192</strain>
    </source>
</reference>
<organism evidence="2 3">
    <name type="scientific">Candidatus Scatousia excrementipullorum</name>
    <dbReference type="NCBI Taxonomy" id="2840936"/>
    <lineage>
        <taxon>Bacteria</taxon>
        <taxon>Candidatus Scatousia</taxon>
    </lineage>
</organism>
<dbReference type="EMBL" id="JADIND010000182">
    <property type="protein sequence ID" value="MBO8431345.1"/>
    <property type="molecule type" value="Genomic_DNA"/>
</dbReference>
<evidence type="ECO:0000256" key="1">
    <source>
        <dbReference type="SAM" id="MobiDB-lite"/>
    </source>
</evidence>
<name>A0A9D9GY52_9BACT</name>
<gene>
    <name evidence="2" type="ORF">IAC76_08165</name>
</gene>
<evidence type="ECO:0000313" key="3">
    <source>
        <dbReference type="Proteomes" id="UP000823632"/>
    </source>
</evidence>
<accession>A0A9D9GY52</accession>
<sequence>MISAINANLHTTNYRPNFGNEKEEKAGNFIKDSIVTPLKKGGTATHTIASLLIPGLGQFLQDRNDTGLNHLVLKGGLVLLTGILSFTRSTILGIAGTLAHMAVNVYSAVDANKYGKAQMKNIKKAENQPEKQDLKSSDKKSETEYVKKEPAK</sequence>
<evidence type="ECO:0000313" key="2">
    <source>
        <dbReference type="EMBL" id="MBO8431345.1"/>
    </source>
</evidence>
<reference evidence="2" key="1">
    <citation type="submission" date="2020-10" db="EMBL/GenBank/DDBJ databases">
        <authorList>
            <person name="Gilroy R."/>
        </authorList>
    </citation>
    <scope>NUCLEOTIDE SEQUENCE</scope>
    <source>
        <strain evidence="2">10192</strain>
    </source>
</reference>